<dbReference type="AlphaFoldDB" id="A0A7W0IDG9"/>
<organism evidence="6 7">
    <name type="scientific">Streptomyces himalayensis subsp. himalayensis</name>
    <dbReference type="NCBI Taxonomy" id="2756131"/>
    <lineage>
        <taxon>Bacteria</taxon>
        <taxon>Bacillati</taxon>
        <taxon>Actinomycetota</taxon>
        <taxon>Actinomycetes</taxon>
        <taxon>Kitasatosporales</taxon>
        <taxon>Streptomycetaceae</taxon>
        <taxon>Streptomyces</taxon>
        <taxon>Streptomyces himalayensis</taxon>
    </lineage>
</organism>
<gene>
    <name evidence="6" type="ORF">H1D24_36225</name>
</gene>
<dbReference type="PANTHER" id="PTHR43649:SF33">
    <property type="entry name" value="POLYGALACTURONAN_RHAMNOGALACTURONAN-BINDING PROTEIN YTCQ"/>
    <property type="match status" value="1"/>
</dbReference>
<sequence>MTTARNGFATARNRFATARSHRTTRRFAGARSGITGVLLAAALLAAGCTGSGASSKGEEAKAPDDPKKVSGTIKVLTHRTDLVQDGTIKKYAAEFNKTYPNVKVEFEALTDYEGEVKIRMNTDNYGDVLMIPAVIKKSDYPKFFASLGGQAERSKKYRFTDFTTVGGKVYGQSPNGGTPGFVYNKAVWEEAGITDWPTTPDEFIADLKAIKSETDAIPYYTNFKDMWPLTQWTSANGSASCDVQANNKLAESDPWADGSDLRVIDTLLYDIVHERLIEKDPTTTNWEGSKPKLAKGEIATMWLGSWAIAQMRAAAEEAGTDPDDVGFMPFPAQKDGAFCPVMSPDYNQAVSIHSEHKEAARAWIDWFTDKSGYADDNLALSPVKGAPMPDVLKPYEDAGVKFIELDQTNAAQVAEIDNASEVGIYKPDYRQELVDLARGARKGSLEDYFADLSKRWTDAAKTAGS</sequence>
<evidence type="ECO:0000313" key="7">
    <source>
        <dbReference type="Proteomes" id="UP000545761"/>
    </source>
</evidence>
<comment type="caution">
    <text evidence="6">The sequence shown here is derived from an EMBL/GenBank/DDBJ whole genome shotgun (WGS) entry which is preliminary data.</text>
</comment>
<keyword evidence="5" id="KW-0449">Lipoprotein</keyword>
<dbReference type="SUPFAM" id="SSF53850">
    <property type="entry name" value="Periplasmic binding protein-like II"/>
    <property type="match status" value="1"/>
</dbReference>
<evidence type="ECO:0000313" key="6">
    <source>
        <dbReference type="EMBL" id="MBA2951051.1"/>
    </source>
</evidence>
<dbReference type="Gene3D" id="3.40.190.10">
    <property type="entry name" value="Periplasmic binding protein-like II"/>
    <property type="match status" value="2"/>
</dbReference>
<dbReference type="EMBL" id="JACEHE010000038">
    <property type="protein sequence ID" value="MBA2951051.1"/>
    <property type="molecule type" value="Genomic_DNA"/>
</dbReference>
<dbReference type="RefSeq" id="WP_181661974.1">
    <property type="nucleotide sequence ID" value="NZ_JACEHE010000038.1"/>
</dbReference>
<keyword evidence="4" id="KW-0564">Palmitate</keyword>
<protein>
    <submittedName>
        <fullName evidence="6">Extracellular solute-binding protein</fullName>
    </submittedName>
</protein>
<evidence type="ECO:0000256" key="3">
    <source>
        <dbReference type="ARBA" id="ARBA00023136"/>
    </source>
</evidence>
<reference evidence="6 7" key="1">
    <citation type="submission" date="2020-07" db="EMBL/GenBank/DDBJ databases">
        <title>Streptomyces isolated from Indian soil.</title>
        <authorList>
            <person name="Mandal S."/>
            <person name="Maiti P.K."/>
        </authorList>
    </citation>
    <scope>NUCLEOTIDE SEQUENCE [LARGE SCALE GENOMIC DNA]</scope>
    <source>
        <strain evidence="6 7">PSKA28</strain>
    </source>
</reference>
<dbReference type="InterPro" id="IPR006059">
    <property type="entry name" value="SBP"/>
</dbReference>
<dbReference type="Proteomes" id="UP000545761">
    <property type="component" value="Unassembled WGS sequence"/>
</dbReference>
<proteinExistence type="predicted"/>
<keyword evidence="1" id="KW-1003">Cell membrane</keyword>
<dbReference type="Pfam" id="PF01547">
    <property type="entry name" value="SBP_bac_1"/>
    <property type="match status" value="1"/>
</dbReference>
<dbReference type="PANTHER" id="PTHR43649">
    <property type="entry name" value="ARABINOSE-BINDING PROTEIN-RELATED"/>
    <property type="match status" value="1"/>
</dbReference>
<keyword evidence="2" id="KW-0732">Signal</keyword>
<keyword evidence="3" id="KW-0472">Membrane</keyword>
<evidence type="ECO:0000256" key="5">
    <source>
        <dbReference type="ARBA" id="ARBA00023288"/>
    </source>
</evidence>
<evidence type="ECO:0000256" key="2">
    <source>
        <dbReference type="ARBA" id="ARBA00022729"/>
    </source>
</evidence>
<name>A0A7W0IDG9_9ACTN</name>
<evidence type="ECO:0000256" key="4">
    <source>
        <dbReference type="ARBA" id="ARBA00023139"/>
    </source>
</evidence>
<evidence type="ECO:0000256" key="1">
    <source>
        <dbReference type="ARBA" id="ARBA00022475"/>
    </source>
</evidence>
<accession>A0A7W0IDG9</accession>
<dbReference type="InterPro" id="IPR050490">
    <property type="entry name" value="Bact_solute-bd_prot1"/>
</dbReference>